<organism evidence="1 2">
    <name type="scientific">Scortum barcoo</name>
    <name type="common">barcoo grunter</name>
    <dbReference type="NCBI Taxonomy" id="214431"/>
    <lineage>
        <taxon>Eukaryota</taxon>
        <taxon>Metazoa</taxon>
        <taxon>Chordata</taxon>
        <taxon>Craniata</taxon>
        <taxon>Vertebrata</taxon>
        <taxon>Euteleostomi</taxon>
        <taxon>Actinopterygii</taxon>
        <taxon>Neopterygii</taxon>
        <taxon>Teleostei</taxon>
        <taxon>Neoteleostei</taxon>
        <taxon>Acanthomorphata</taxon>
        <taxon>Eupercaria</taxon>
        <taxon>Centrarchiformes</taxon>
        <taxon>Terapontoidei</taxon>
        <taxon>Terapontidae</taxon>
        <taxon>Scortum</taxon>
    </lineage>
</organism>
<sequence>MELNSMDEESAETHLGEELQTSRREDDPVKDVNSLQHLELDGAIQDQHDQNPESLKQDQEQQSLQSNLDHLQVLGKEGTRDEELKKCPSDPPEDQLEVLEVDLNPTEDADERGRASGDRHLSLHQDLLRYEQDQDPSPAVDLSRAQDQDGVEHLDHNDPDQDIDQDQDQDQNQDWDLTTAVANQEPAGDSGGGVPALVITQAEESCRSSAAPVVPELSPPEPSEPQRPQRPADLVTLLSPADPGLSSGSDGGDMSCSDLLSLRSDSFSLTSEPTVFRTSKEDDSRSVTASSVMSLFHRVQMDPLEKDWLRSSARGNVAAQRLLLSQEPSLVVKKVRLFVGRFGGAFQVPGGLSSRNPSMISGRTLRQDTALHWAAKQGHQEAVDMMLQSGADVNVRSLSERSVCPLEFTAGVNLPARRRRRSTNNGQRRLPAESRTTILLLQETENVHLYRDIVIYDGSFSEGYTALHLASIHGHQHIVHALINTYNAKTNVRDYHGKTPLHYWSGCTDVFSKPDAQSGLLCFPGRRTQRYALPSLLLSRSRSQGQLNLEFVTLPQSASHDALDLQV</sequence>
<reference evidence="1" key="1">
    <citation type="submission" date="2022-04" db="EMBL/GenBank/DDBJ databases">
        <title>Jade perch genome.</title>
        <authorList>
            <person name="Chao B."/>
        </authorList>
    </citation>
    <scope>NUCLEOTIDE SEQUENCE</scope>
    <source>
        <strain evidence="1">CB-2022</strain>
    </source>
</reference>
<evidence type="ECO:0000313" key="2">
    <source>
        <dbReference type="Proteomes" id="UP000831701"/>
    </source>
</evidence>
<keyword evidence="2" id="KW-1185">Reference proteome</keyword>
<proteinExistence type="predicted"/>
<dbReference type="Proteomes" id="UP000831701">
    <property type="component" value="Chromosome 6"/>
</dbReference>
<accession>A0ACB8WTI6</accession>
<dbReference type="EMBL" id="CM041536">
    <property type="protein sequence ID" value="KAI3371041.1"/>
    <property type="molecule type" value="Genomic_DNA"/>
</dbReference>
<evidence type="ECO:0000313" key="1">
    <source>
        <dbReference type="EMBL" id="KAI3371041.1"/>
    </source>
</evidence>
<name>A0ACB8WTI6_9TELE</name>
<gene>
    <name evidence="1" type="ORF">L3Q82_023523</name>
</gene>
<comment type="caution">
    <text evidence="1">The sequence shown here is derived from an EMBL/GenBank/DDBJ whole genome shotgun (WGS) entry which is preliminary data.</text>
</comment>
<protein>
    <submittedName>
        <fullName evidence="1">Uncharacterized protein</fullName>
    </submittedName>
</protein>